<feature type="transmembrane region" description="Helical" evidence="1">
    <location>
        <begin position="55"/>
        <end position="76"/>
    </location>
</feature>
<dbReference type="PANTHER" id="PTHR37299">
    <property type="entry name" value="TRANSCRIPTIONAL REGULATOR-RELATED"/>
    <property type="match status" value="1"/>
</dbReference>
<keyword evidence="1" id="KW-0472">Membrane</keyword>
<accession>A0A364Y1S6</accession>
<sequence>MNRWIDKLKSPFPFYLDNDRKNFVLIVGLSLFVVLFLNIYRPHTDHIDLTVPQQFLFGAVTLVILTFNIIVLPKIFPGYFDQWTLGKYIFITFLHMLFIGIASSLIDIYFLRPDRTVLQNIFGANRQVIMTGAFPITFLFLFLKNIMLKQNLKDALLANQELEKIKTLKKETPVKTVASNALTIHSDTSETLSLHLPDLLFVEADDNYSTFYWKNGAGIQKKLLRVNLKNIESQINNSFAIRCHRSYIVNVNAISNITGNTNGYKLQILDTEFFIPVSRPKGKEVIEKIQQLKNVMELA</sequence>
<dbReference type="InterPro" id="IPR046947">
    <property type="entry name" value="LytR-like"/>
</dbReference>
<protein>
    <recommendedName>
        <fullName evidence="2">HTH LytTR-type domain-containing protein</fullName>
    </recommendedName>
</protein>
<dbReference type="Gene3D" id="2.40.50.1020">
    <property type="entry name" value="LytTr DNA-binding domain"/>
    <property type="match status" value="1"/>
</dbReference>
<gene>
    <name evidence="3" type="ORF">DQQ10_13965</name>
</gene>
<dbReference type="GO" id="GO:0003677">
    <property type="term" value="F:DNA binding"/>
    <property type="evidence" value="ECO:0007669"/>
    <property type="project" value="InterPro"/>
</dbReference>
<dbReference type="OrthoDB" id="1118393at2"/>
<dbReference type="Pfam" id="PF04397">
    <property type="entry name" value="LytTR"/>
    <property type="match status" value="1"/>
</dbReference>
<reference evidence="3 4" key="1">
    <citation type="submission" date="2018-06" db="EMBL/GenBank/DDBJ databases">
        <title>Chryseolinea flavus sp. nov., a member of the phylum Bacteroidetes isolated from soil.</title>
        <authorList>
            <person name="Li Y."/>
            <person name="Wang J."/>
        </authorList>
    </citation>
    <scope>NUCLEOTIDE SEQUENCE [LARGE SCALE GENOMIC DNA]</scope>
    <source>
        <strain evidence="3 4">SDU1-6</strain>
    </source>
</reference>
<evidence type="ECO:0000313" key="4">
    <source>
        <dbReference type="Proteomes" id="UP000251889"/>
    </source>
</evidence>
<organism evidence="3 4">
    <name type="scientific">Pseudochryseolinea flava</name>
    <dbReference type="NCBI Taxonomy" id="2059302"/>
    <lineage>
        <taxon>Bacteria</taxon>
        <taxon>Pseudomonadati</taxon>
        <taxon>Bacteroidota</taxon>
        <taxon>Cytophagia</taxon>
        <taxon>Cytophagales</taxon>
        <taxon>Fulvivirgaceae</taxon>
        <taxon>Pseudochryseolinea</taxon>
    </lineage>
</organism>
<feature type="transmembrane region" description="Helical" evidence="1">
    <location>
        <begin position="21"/>
        <end position="40"/>
    </location>
</feature>
<feature type="transmembrane region" description="Helical" evidence="1">
    <location>
        <begin position="123"/>
        <end position="143"/>
    </location>
</feature>
<dbReference type="RefSeq" id="WP_112747488.1">
    <property type="nucleotide sequence ID" value="NZ_QMFY01000006.1"/>
</dbReference>
<dbReference type="PROSITE" id="PS50930">
    <property type="entry name" value="HTH_LYTTR"/>
    <property type="match status" value="1"/>
</dbReference>
<evidence type="ECO:0000259" key="2">
    <source>
        <dbReference type="PROSITE" id="PS50930"/>
    </source>
</evidence>
<keyword evidence="4" id="KW-1185">Reference proteome</keyword>
<evidence type="ECO:0000256" key="1">
    <source>
        <dbReference type="SAM" id="Phobius"/>
    </source>
</evidence>
<evidence type="ECO:0000313" key="3">
    <source>
        <dbReference type="EMBL" id="RAW00688.1"/>
    </source>
</evidence>
<name>A0A364Y1S6_9BACT</name>
<dbReference type="SMART" id="SM00850">
    <property type="entry name" value="LytTR"/>
    <property type="match status" value="1"/>
</dbReference>
<dbReference type="GO" id="GO:0000156">
    <property type="term" value="F:phosphorelay response regulator activity"/>
    <property type="evidence" value="ECO:0007669"/>
    <property type="project" value="InterPro"/>
</dbReference>
<keyword evidence="1" id="KW-0812">Transmembrane</keyword>
<dbReference type="EMBL" id="QMFY01000006">
    <property type="protein sequence ID" value="RAW00688.1"/>
    <property type="molecule type" value="Genomic_DNA"/>
</dbReference>
<dbReference type="PANTHER" id="PTHR37299:SF1">
    <property type="entry name" value="STAGE 0 SPORULATION PROTEIN A HOMOLOG"/>
    <property type="match status" value="1"/>
</dbReference>
<feature type="transmembrane region" description="Helical" evidence="1">
    <location>
        <begin position="88"/>
        <end position="111"/>
    </location>
</feature>
<dbReference type="AlphaFoldDB" id="A0A364Y1S6"/>
<dbReference type="Proteomes" id="UP000251889">
    <property type="component" value="Unassembled WGS sequence"/>
</dbReference>
<proteinExistence type="predicted"/>
<comment type="caution">
    <text evidence="3">The sequence shown here is derived from an EMBL/GenBank/DDBJ whole genome shotgun (WGS) entry which is preliminary data.</text>
</comment>
<dbReference type="InterPro" id="IPR007492">
    <property type="entry name" value="LytTR_DNA-bd_dom"/>
</dbReference>
<keyword evidence="1" id="KW-1133">Transmembrane helix</keyword>
<feature type="domain" description="HTH LytTR-type" evidence="2">
    <location>
        <begin position="198"/>
        <end position="291"/>
    </location>
</feature>